<proteinExistence type="predicted"/>
<comment type="caution">
    <text evidence="2">The sequence shown here is derived from an EMBL/GenBank/DDBJ whole genome shotgun (WGS) entry which is preliminary data.</text>
</comment>
<dbReference type="RefSeq" id="WP_308420693.1">
    <property type="nucleotide sequence ID" value="NZ_BMKA01000002.1"/>
</dbReference>
<keyword evidence="3" id="KW-1185">Reference proteome</keyword>
<dbReference type="EMBL" id="BMKA01000002">
    <property type="protein sequence ID" value="GGA18160.1"/>
    <property type="molecule type" value="Genomic_DNA"/>
</dbReference>
<dbReference type="PANTHER" id="PTHR35811:SF1">
    <property type="entry name" value="HTH OST-TYPE DOMAIN-CONTAINING PROTEIN"/>
    <property type="match status" value="1"/>
</dbReference>
<dbReference type="CDD" id="cd11297">
    <property type="entry name" value="PIN_LabA-like_N_1"/>
    <property type="match status" value="1"/>
</dbReference>
<dbReference type="Gene3D" id="3.30.420.610">
    <property type="entry name" value="LOTUS domain-like"/>
    <property type="match status" value="1"/>
</dbReference>
<reference evidence="2" key="1">
    <citation type="journal article" date="2014" name="Int. J. Syst. Evol. Microbiol.">
        <title>Complete genome sequence of Corynebacterium casei LMG S-19264T (=DSM 44701T), isolated from a smear-ripened cheese.</title>
        <authorList>
            <consortium name="US DOE Joint Genome Institute (JGI-PGF)"/>
            <person name="Walter F."/>
            <person name="Albersmeier A."/>
            <person name="Kalinowski J."/>
            <person name="Ruckert C."/>
        </authorList>
    </citation>
    <scope>NUCLEOTIDE SEQUENCE</scope>
    <source>
        <strain evidence="2">CGMCC 1.15880</strain>
    </source>
</reference>
<organism evidence="2 3">
    <name type="scientific">Neptunicoccus cionae</name>
    <dbReference type="NCBI Taxonomy" id="2035344"/>
    <lineage>
        <taxon>Bacteria</taxon>
        <taxon>Pseudomonadati</taxon>
        <taxon>Pseudomonadota</taxon>
        <taxon>Alphaproteobacteria</taxon>
        <taxon>Rhodobacterales</taxon>
        <taxon>Paracoccaceae</taxon>
        <taxon>Neptunicoccus</taxon>
    </lineage>
</organism>
<dbReference type="Pfam" id="PF01936">
    <property type="entry name" value="NYN"/>
    <property type="match status" value="1"/>
</dbReference>
<dbReference type="Proteomes" id="UP000628017">
    <property type="component" value="Unassembled WGS sequence"/>
</dbReference>
<accession>A0A916QX59</accession>
<dbReference type="InterPro" id="IPR041966">
    <property type="entry name" value="LOTUS-like"/>
</dbReference>
<dbReference type="InterPro" id="IPR021139">
    <property type="entry name" value="NYN"/>
</dbReference>
<evidence type="ECO:0000259" key="1">
    <source>
        <dbReference type="PROSITE" id="PS51644"/>
    </source>
</evidence>
<dbReference type="InterPro" id="IPR025605">
    <property type="entry name" value="OST-HTH/LOTUS_dom"/>
</dbReference>
<dbReference type="CDD" id="cd10146">
    <property type="entry name" value="LabA_like_C"/>
    <property type="match status" value="1"/>
</dbReference>
<name>A0A916QX59_9RHOB</name>
<dbReference type="Pfam" id="PF12872">
    <property type="entry name" value="OST-HTH"/>
    <property type="match status" value="1"/>
</dbReference>
<dbReference type="PANTHER" id="PTHR35811">
    <property type="entry name" value="SLR1870 PROTEIN"/>
    <property type="match status" value="1"/>
</dbReference>
<reference evidence="2" key="2">
    <citation type="submission" date="2020-09" db="EMBL/GenBank/DDBJ databases">
        <authorList>
            <person name="Sun Q."/>
            <person name="Zhou Y."/>
        </authorList>
    </citation>
    <scope>NUCLEOTIDE SEQUENCE</scope>
    <source>
        <strain evidence="2">CGMCC 1.15880</strain>
    </source>
</reference>
<evidence type="ECO:0000313" key="2">
    <source>
        <dbReference type="EMBL" id="GGA18160.1"/>
    </source>
</evidence>
<dbReference type="Gene3D" id="3.40.50.1010">
    <property type="entry name" value="5'-nuclease"/>
    <property type="match status" value="1"/>
</dbReference>
<dbReference type="GO" id="GO:0004540">
    <property type="term" value="F:RNA nuclease activity"/>
    <property type="evidence" value="ECO:0007669"/>
    <property type="project" value="InterPro"/>
</dbReference>
<dbReference type="AlphaFoldDB" id="A0A916QX59"/>
<evidence type="ECO:0000313" key="3">
    <source>
        <dbReference type="Proteomes" id="UP000628017"/>
    </source>
</evidence>
<gene>
    <name evidence="2" type="ORF">GCM10011498_18520</name>
</gene>
<protein>
    <recommendedName>
        <fullName evidence="1">HTH OST-type domain-containing protein</fullName>
    </recommendedName>
</protein>
<dbReference type="PROSITE" id="PS51644">
    <property type="entry name" value="HTH_OST"/>
    <property type="match status" value="1"/>
</dbReference>
<feature type="domain" description="HTH OST-type" evidence="1">
    <location>
        <begin position="162"/>
        <end position="235"/>
    </location>
</feature>
<sequence>MIDANIPRLAVFIDGDNVSAAYAEVILEEIASFGEISLRRIYGDFSSSRMNRWSDNQVQFGIVAQHVPSTTTGKNASDIALVIDAIDQLHSGLYDGFFIVSSDGDYTRLAHRIREEGVHVYGIGERKTPEAFRMACKRFIYIENLLPKAEDAKTGPAVEKADLNFAYNRIRTALRAVNDGNGEVHLSQVVQELNKRYPDFDPRSFGKKRLLELIEEISKFKVTKQGNVVFVQEKVKQK</sequence>